<dbReference type="RefSeq" id="WP_150218758.1">
    <property type="nucleotide sequence ID" value="NZ_CP029192.1"/>
</dbReference>
<evidence type="ECO:0008006" key="4">
    <source>
        <dbReference type="Google" id="ProtNLM"/>
    </source>
</evidence>
<name>A0A5P2C2K9_STRVZ</name>
<keyword evidence="1" id="KW-0812">Transmembrane</keyword>
<sequence length="116" mass="11891">MGRRDEPTGAAGCLIAAVAAAVGFTVWLRGAGPGLSGGFEGERDLSLLYVELPLLVFGLPATAVVAWALTNSSLRHRTGRPARTAAATAASAITVTALAWAGLIWLDNRVAPFMGS</sequence>
<reference evidence="2 3" key="1">
    <citation type="submission" date="2018-05" db="EMBL/GenBank/DDBJ databases">
        <title>Streptomyces venezuelae.</title>
        <authorList>
            <person name="Kim W."/>
            <person name="Lee N."/>
            <person name="Cho B.-K."/>
        </authorList>
    </citation>
    <scope>NUCLEOTIDE SEQUENCE [LARGE SCALE GENOMIC DNA]</scope>
    <source>
        <strain evidence="2 3">ATCC 14584</strain>
    </source>
</reference>
<feature type="transmembrane region" description="Helical" evidence="1">
    <location>
        <begin position="7"/>
        <end position="28"/>
    </location>
</feature>
<organism evidence="2 3">
    <name type="scientific">Streptomyces venezuelae</name>
    <dbReference type="NCBI Taxonomy" id="54571"/>
    <lineage>
        <taxon>Bacteria</taxon>
        <taxon>Bacillati</taxon>
        <taxon>Actinomycetota</taxon>
        <taxon>Actinomycetes</taxon>
        <taxon>Kitasatosporales</taxon>
        <taxon>Streptomycetaceae</taxon>
        <taxon>Streptomyces</taxon>
    </lineage>
</organism>
<dbReference type="Proteomes" id="UP000322927">
    <property type="component" value="Chromosome"/>
</dbReference>
<evidence type="ECO:0000313" key="3">
    <source>
        <dbReference type="Proteomes" id="UP000322927"/>
    </source>
</evidence>
<accession>A0A5P2C2K9</accession>
<evidence type="ECO:0000256" key="1">
    <source>
        <dbReference type="SAM" id="Phobius"/>
    </source>
</evidence>
<protein>
    <recommendedName>
        <fullName evidence="4">Integral membrane protein</fullName>
    </recommendedName>
</protein>
<keyword evidence="1" id="KW-0472">Membrane</keyword>
<dbReference type="EMBL" id="CP029192">
    <property type="protein sequence ID" value="QES36490.1"/>
    <property type="molecule type" value="Genomic_DNA"/>
</dbReference>
<feature type="transmembrane region" description="Helical" evidence="1">
    <location>
        <begin position="48"/>
        <end position="70"/>
    </location>
</feature>
<gene>
    <name evidence="2" type="ORF">DEJ48_26585</name>
</gene>
<dbReference type="AlphaFoldDB" id="A0A5P2C2K9"/>
<proteinExistence type="predicted"/>
<evidence type="ECO:0000313" key="2">
    <source>
        <dbReference type="EMBL" id="QES36490.1"/>
    </source>
</evidence>
<feature type="transmembrane region" description="Helical" evidence="1">
    <location>
        <begin position="82"/>
        <end position="106"/>
    </location>
</feature>
<keyword evidence="1" id="KW-1133">Transmembrane helix</keyword>